<evidence type="ECO:0000313" key="1">
    <source>
        <dbReference type="EMBL" id="WXB12638.1"/>
    </source>
</evidence>
<evidence type="ECO:0000313" key="2">
    <source>
        <dbReference type="Proteomes" id="UP001370348"/>
    </source>
</evidence>
<reference evidence="1 2" key="1">
    <citation type="submission" date="2021-12" db="EMBL/GenBank/DDBJ databases">
        <title>Discovery of the Pendulisporaceae a myxobacterial family with distinct sporulation behavior and unique specialized metabolism.</title>
        <authorList>
            <person name="Garcia R."/>
            <person name="Popoff A."/>
            <person name="Bader C.D."/>
            <person name="Loehr J."/>
            <person name="Walesch S."/>
            <person name="Walt C."/>
            <person name="Boldt J."/>
            <person name="Bunk B."/>
            <person name="Haeckl F.J.F.P.J."/>
            <person name="Gunesch A.P."/>
            <person name="Birkelbach J."/>
            <person name="Nuebel U."/>
            <person name="Pietschmann T."/>
            <person name="Bach T."/>
            <person name="Mueller R."/>
        </authorList>
    </citation>
    <scope>NUCLEOTIDE SEQUENCE [LARGE SCALE GENOMIC DNA]</scope>
    <source>
        <strain evidence="1 2">MSr11954</strain>
    </source>
</reference>
<protein>
    <submittedName>
        <fullName evidence="1">Uncharacterized protein</fullName>
    </submittedName>
</protein>
<gene>
    <name evidence="1" type="ORF">LZC94_32910</name>
</gene>
<keyword evidence="2" id="KW-1185">Reference proteome</keyword>
<dbReference type="RefSeq" id="WP_394822259.1">
    <property type="nucleotide sequence ID" value="NZ_CP089984.1"/>
</dbReference>
<name>A0ABZ2LP00_9BACT</name>
<organism evidence="1 2">
    <name type="scientific">Pendulispora albinea</name>
    <dbReference type="NCBI Taxonomy" id="2741071"/>
    <lineage>
        <taxon>Bacteria</taxon>
        <taxon>Pseudomonadati</taxon>
        <taxon>Myxococcota</taxon>
        <taxon>Myxococcia</taxon>
        <taxon>Myxococcales</taxon>
        <taxon>Sorangiineae</taxon>
        <taxon>Pendulisporaceae</taxon>
        <taxon>Pendulispora</taxon>
    </lineage>
</organism>
<dbReference type="EMBL" id="CP089984">
    <property type="protein sequence ID" value="WXB12638.1"/>
    <property type="molecule type" value="Genomic_DNA"/>
</dbReference>
<dbReference type="Proteomes" id="UP001370348">
    <property type="component" value="Chromosome"/>
</dbReference>
<accession>A0ABZ2LP00</accession>
<sequence length="252" mass="28412">MDISTRQKSVWVAGLETHSCEARSTSRAFVFPWQREIEDYYGRFESEIGFHSTFPDLSQVTARRSRTRGVWVATSQGFSPEVEERMCRCADSNVVRRANLVYAALSRVARRAPRLESVLWLLYGASDPTAPYQAFGVLAPIVCLTDAVEDARRRLVRGVIAGICVYSDIPNVQSVTVSQVERTIGARDTIKWYLAARQLRKGHSWAEHETVSPIPTRRQFISNGRVDAEQLRLDAMLEYCGARAKIAASRQV</sequence>
<proteinExistence type="predicted"/>